<protein>
    <recommendedName>
        <fullName evidence="4">tRNA_anti-like</fullName>
    </recommendedName>
</protein>
<keyword evidence="1" id="KW-1133">Transmembrane helix</keyword>
<dbReference type="EMBL" id="SIRS01000001">
    <property type="protein sequence ID" value="TBN18861.1"/>
    <property type="molecule type" value="Genomic_DNA"/>
</dbReference>
<evidence type="ECO:0000313" key="2">
    <source>
        <dbReference type="EMBL" id="TBN18861.1"/>
    </source>
</evidence>
<comment type="caution">
    <text evidence="2">The sequence shown here is derived from an EMBL/GenBank/DDBJ whole genome shotgun (WGS) entry which is preliminary data.</text>
</comment>
<keyword evidence="1" id="KW-0812">Transmembrane</keyword>
<dbReference type="AlphaFoldDB" id="A0A4V2JBD2"/>
<gene>
    <name evidence="2" type="ORF">EYD46_01995</name>
</gene>
<dbReference type="OrthoDB" id="673558at2"/>
<keyword evidence="1" id="KW-0472">Membrane</keyword>
<dbReference type="InterPro" id="IPR024422">
    <property type="entry name" value="Protein_unknown_function_OB"/>
</dbReference>
<keyword evidence="3" id="KW-1185">Reference proteome</keyword>
<dbReference type="Pfam" id="PF12869">
    <property type="entry name" value="tRNA_anti-like"/>
    <property type="match status" value="1"/>
</dbReference>
<organism evidence="2 3">
    <name type="scientific">Hyunsoonleella pacifica</name>
    <dbReference type="NCBI Taxonomy" id="1080224"/>
    <lineage>
        <taxon>Bacteria</taxon>
        <taxon>Pseudomonadati</taxon>
        <taxon>Bacteroidota</taxon>
        <taxon>Flavobacteriia</taxon>
        <taxon>Flavobacteriales</taxon>
        <taxon>Flavobacteriaceae</taxon>
    </lineage>
</organism>
<evidence type="ECO:0000313" key="3">
    <source>
        <dbReference type="Proteomes" id="UP000292372"/>
    </source>
</evidence>
<dbReference type="Proteomes" id="UP000292372">
    <property type="component" value="Unassembled WGS sequence"/>
</dbReference>
<reference evidence="2 3" key="1">
    <citation type="journal article" date="2015" name="Int. J. Syst. Evol. Microbiol.">
        <title>Hyunsoonleella pacifica sp. nov., isolated from seawater of South Pacific Gyre.</title>
        <authorList>
            <person name="Gao X."/>
            <person name="Zhang Z."/>
            <person name="Dai X."/>
            <person name="Zhang X.H."/>
        </authorList>
    </citation>
    <scope>NUCLEOTIDE SEQUENCE [LARGE SCALE GENOMIC DNA]</scope>
    <source>
        <strain evidence="2 3">SW033</strain>
    </source>
</reference>
<name>A0A4V2JBD2_9FLAO</name>
<sequence length="141" mass="16172">MSRKSIFNIVLFLTVFILAFFVAKHFIWDKPDTYDLSQKEPIHKFDAQTVIDFIQNEGKNNLKAEQVIEVEGIVKKISYLNNRITILLGVDGKERAFIICDMESNQTEKVSKVKTNDTIKLKGVFKGILEDAIFLNCIISE</sequence>
<feature type="transmembrane region" description="Helical" evidence="1">
    <location>
        <begin position="6"/>
        <end position="23"/>
    </location>
</feature>
<dbReference type="RefSeq" id="WP_130935377.1">
    <property type="nucleotide sequence ID" value="NZ_BMEE01000001.1"/>
</dbReference>
<evidence type="ECO:0000256" key="1">
    <source>
        <dbReference type="SAM" id="Phobius"/>
    </source>
</evidence>
<proteinExistence type="predicted"/>
<accession>A0A4V2JBD2</accession>
<evidence type="ECO:0008006" key="4">
    <source>
        <dbReference type="Google" id="ProtNLM"/>
    </source>
</evidence>